<gene>
    <name evidence="1" type="primary">ORF51302</name>
</gene>
<sequence>MLGAKEFSNIPVKHRLVPIMKAVLTLYLLTTAPHTGPINKFNVDIKDPGQAVS</sequence>
<dbReference type="EMBL" id="HACG01017429">
    <property type="protein sequence ID" value="CEK64294.1"/>
    <property type="molecule type" value="Transcribed_RNA"/>
</dbReference>
<dbReference type="AlphaFoldDB" id="A0A0B6Z6P2"/>
<accession>A0A0B6Z6P2</accession>
<name>A0A0B6Z6P2_9EUPU</name>
<proteinExistence type="predicted"/>
<protein>
    <submittedName>
        <fullName evidence="1">Uncharacterized protein</fullName>
    </submittedName>
</protein>
<reference evidence="1" key="1">
    <citation type="submission" date="2014-12" db="EMBL/GenBank/DDBJ databases">
        <title>Insight into the proteome of Arion vulgaris.</title>
        <authorList>
            <person name="Aradska J."/>
            <person name="Bulat T."/>
            <person name="Smidak R."/>
            <person name="Sarate P."/>
            <person name="Gangsoo J."/>
            <person name="Sialana F."/>
            <person name="Bilban M."/>
            <person name="Lubec G."/>
        </authorList>
    </citation>
    <scope>NUCLEOTIDE SEQUENCE</scope>
    <source>
        <tissue evidence="1">Skin</tissue>
    </source>
</reference>
<organism evidence="1">
    <name type="scientific">Arion vulgaris</name>
    <dbReference type="NCBI Taxonomy" id="1028688"/>
    <lineage>
        <taxon>Eukaryota</taxon>
        <taxon>Metazoa</taxon>
        <taxon>Spiralia</taxon>
        <taxon>Lophotrochozoa</taxon>
        <taxon>Mollusca</taxon>
        <taxon>Gastropoda</taxon>
        <taxon>Heterobranchia</taxon>
        <taxon>Euthyneura</taxon>
        <taxon>Panpulmonata</taxon>
        <taxon>Eupulmonata</taxon>
        <taxon>Stylommatophora</taxon>
        <taxon>Helicina</taxon>
        <taxon>Arionoidea</taxon>
        <taxon>Arionidae</taxon>
        <taxon>Arion</taxon>
    </lineage>
</organism>
<evidence type="ECO:0000313" key="1">
    <source>
        <dbReference type="EMBL" id="CEK64294.1"/>
    </source>
</evidence>